<sequence length="88" mass="9965">MALERLVFIRDGTIRGVPLEDHAGTGDLSDCYKLYFDPVPTRKPRYRLVYRYTPNEVQAVALEAVSVGEREGLAVYLQAAKRLGRDTH</sequence>
<comment type="caution">
    <text evidence="1">The sequence shown here is derived from an EMBL/GenBank/DDBJ whole genome shotgun (WGS) entry which is preliminary data.</text>
</comment>
<evidence type="ECO:0000313" key="1">
    <source>
        <dbReference type="EMBL" id="RLY95140.1"/>
    </source>
</evidence>
<dbReference type="AlphaFoldDB" id="A0A3L9L8K2"/>
<organism evidence="1 2">
    <name type="scientific">Kocuria tytonicola</name>
    <dbReference type="NCBI Taxonomy" id="2055946"/>
    <lineage>
        <taxon>Bacteria</taxon>
        <taxon>Bacillati</taxon>
        <taxon>Actinomycetota</taxon>
        <taxon>Actinomycetes</taxon>
        <taxon>Micrococcales</taxon>
        <taxon>Micrococcaceae</taxon>
        <taxon>Kocuria</taxon>
    </lineage>
</organism>
<gene>
    <name evidence="1" type="ORF">EAE32_02770</name>
</gene>
<dbReference type="EMBL" id="RDEX01000001">
    <property type="protein sequence ID" value="RLY95140.1"/>
    <property type="molecule type" value="Genomic_DNA"/>
</dbReference>
<dbReference type="Proteomes" id="UP000277871">
    <property type="component" value="Unassembled WGS sequence"/>
</dbReference>
<keyword evidence="2" id="KW-1185">Reference proteome</keyword>
<proteinExistence type="predicted"/>
<name>A0A3L9L8K2_9MICC</name>
<reference evidence="1 2" key="1">
    <citation type="submission" date="2018-10" db="EMBL/GenBank/DDBJ databases">
        <title>Kocuria tytonicola, new bacteria from the preen glands of American barn owls (Tyto furcata).</title>
        <authorList>
            <person name="Braun M.S."/>
            <person name="Wang E."/>
            <person name="Zimmermann S."/>
            <person name="Boutin S."/>
            <person name="Wagner H."/>
            <person name="Wink M."/>
        </authorList>
    </citation>
    <scope>NUCLEOTIDE SEQUENCE [LARGE SCALE GENOMIC DNA]</scope>
    <source>
        <strain evidence="1 2">473</strain>
    </source>
</reference>
<evidence type="ECO:0000313" key="2">
    <source>
        <dbReference type="Proteomes" id="UP000277871"/>
    </source>
</evidence>
<accession>A0A3L9L8K2</accession>
<protein>
    <submittedName>
        <fullName evidence="1">Uncharacterized protein</fullName>
    </submittedName>
</protein>